<proteinExistence type="predicted"/>
<protein>
    <recommendedName>
        <fullName evidence="3">Encoded protein</fullName>
    </recommendedName>
</protein>
<accession>A0ABQ7FWS6</accession>
<evidence type="ECO:0008006" key="3">
    <source>
        <dbReference type="Google" id="ProtNLM"/>
    </source>
</evidence>
<comment type="caution">
    <text evidence="1">The sequence shown here is derived from an EMBL/GenBank/DDBJ whole genome shotgun (WGS) entry which is preliminary data.</text>
</comment>
<keyword evidence="2" id="KW-1185">Reference proteome</keyword>
<name>A0ABQ7FWS6_DUNSA</name>
<evidence type="ECO:0000313" key="2">
    <source>
        <dbReference type="Proteomes" id="UP000815325"/>
    </source>
</evidence>
<dbReference type="EMBL" id="MU070709">
    <property type="protein sequence ID" value="KAF5826798.1"/>
    <property type="molecule type" value="Genomic_DNA"/>
</dbReference>
<dbReference type="Proteomes" id="UP000815325">
    <property type="component" value="Unassembled WGS sequence"/>
</dbReference>
<gene>
    <name evidence="1" type="ORF">DUNSADRAFT_2017</name>
</gene>
<organism evidence="1 2">
    <name type="scientific">Dunaliella salina</name>
    <name type="common">Green alga</name>
    <name type="synonym">Protococcus salinus</name>
    <dbReference type="NCBI Taxonomy" id="3046"/>
    <lineage>
        <taxon>Eukaryota</taxon>
        <taxon>Viridiplantae</taxon>
        <taxon>Chlorophyta</taxon>
        <taxon>core chlorophytes</taxon>
        <taxon>Chlorophyceae</taxon>
        <taxon>CS clade</taxon>
        <taxon>Chlamydomonadales</taxon>
        <taxon>Dunaliellaceae</taxon>
        <taxon>Dunaliella</taxon>
    </lineage>
</organism>
<reference evidence="1" key="1">
    <citation type="submission" date="2017-08" db="EMBL/GenBank/DDBJ databases">
        <authorList>
            <person name="Polle J.E."/>
            <person name="Barry K."/>
            <person name="Cushman J."/>
            <person name="Schmutz J."/>
            <person name="Tran D."/>
            <person name="Hathwaick L.T."/>
            <person name="Yim W.C."/>
            <person name="Jenkins J."/>
            <person name="Mckie-Krisberg Z.M."/>
            <person name="Prochnik S."/>
            <person name="Lindquist E."/>
            <person name="Dockter R.B."/>
            <person name="Adam C."/>
            <person name="Molina H."/>
            <person name="Bunkerborg J."/>
            <person name="Jin E."/>
            <person name="Buchheim M."/>
            <person name="Magnuson J."/>
        </authorList>
    </citation>
    <scope>NUCLEOTIDE SEQUENCE</scope>
    <source>
        <strain evidence="1">CCAP 19/18</strain>
    </source>
</reference>
<sequence length="106" mass="10565">MGSVTVAFAVGYDVALRCSDARSACRDPLPLAYKSAPVLDASKGTGVAADTSASSLVACKPALLIPTVIMLMGGGQDRSALEAKSCTGAAVTCACGVAWWVVCPAA</sequence>
<evidence type="ECO:0000313" key="1">
    <source>
        <dbReference type="EMBL" id="KAF5826798.1"/>
    </source>
</evidence>